<feature type="compositionally biased region" description="Low complexity" evidence="2">
    <location>
        <begin position="236"/>
        <end position="262"/>
    </location>
</feature>
<protein>
    <recommendedName>
        <fullName evidence="3">C2H2-type domain-containing protein</fullName>
    </recommendedName>
</protein>
<dbReference type="PROSITE" id="PS00028">
    <property type="entry name" value="ZINC_FINGER_C2H2_1"/>
    <property type="match status" value="1"/>
</dbReference>
<comment type="caution">
    <text evidence="4">The sequence shown here is derived from an EMBL/GenBank/DDBJ whole genome shotgun (WGS) entry which is preliminary data.</text>
</comment>
<feature type="region of interest" description="Disordered" evidence="2">
    <location>
        <begin position="219"/>
        <end position="262"/>
    </location>
</feature>
<evidence type="ECO:0000256" key="2">
    <source>
        <dbReference type="SAM" id="MobiDB-lite"/>
    </source>
</evidence>
<sequence>MYNKANYSTKSILSSTISMAAHSSLLSTERSGTTKAFILHYIFSQYPESLLNEIVYRLMHTDAVITLTKSNDIQRKISSEASTFLAGRAYHINQRYIYRWYTYMPAIVLHETYSWINENILSKIDINNIKDNIIIPIDIEQQNNVAIAASFITFFDSNYFDINLALPKSLDNEPEMIMTKINKNDDDDDDDGTNTDDDDNDDNEHERVFQQVLQSARRIDQTRYESINKRKLSTDNENNTNKKSKVTTNENDVSTSRTKSSTSIRHQCSECSKTFLNRTSLVRHRHRQHEQQHQIKSNKSTLRPGSTTQNPLGRGRHATDTSSLSCCSIKFVLSNEFLHEQFQHFYIQKSLYTIDKLIERFPLYSAVYEQEQQIEFNENNLLYNTILNSHEYGLNFYQLYNKIKSSITFSECIK</sequence>
<proteinExistence type="predicted"/>
<keyword evidence="1" id="KW-0862">Zinc</keyword>
<name>A0A815KY22_9BILA</name>
<feature type="compositionally biased region" description="Basic and acidic residues" evidence="2">
    <location>
        <begin position="219"/>
        <end position="234"/>
    </location>
</feature>
<evidence type="ECO:0000313" key="5">
    <source>
        <dbReference type="Proteomes" id="UP000663889"/>
    </source>
</evidence>
<dbReference type="Proteomes" id="UP000663889">
    <property type="component" value="Unassembled WGS sequence"/>
</dbReference>
<dbReference type="GO" id="GO:0008270">
    <property type="term" value="F:zinc ion binding"/>
    <property type="evidence" value="ECO:0007669"/>
    <property type="project" value="UniProtKB-KW"/>
</dbReference>
<dbReference type="PROSITE" id="PS50157">
    <property type="entry name" value="ZINC_FINGER_C2H2_2"/>
    <property type="match status" value="1"/>
</dbReference>
<gene>
    <name evidence="4" type="ORF">SEV965_LOCUS31482</name>
</gene>
<keyword evidence="1" id="KW-0863">Zinc-finger</keyword>
<evidence type="ECO:0000313" key="4">
    <source>
        <dbReference type="EMBL" id="CAF1401870.1"/>
    </source>
</evidence>
<evidence type="ECO:0000259" key="3">
    <source>
        <dbReference type="PROSITE" id="PS50157"/>
    </source>
</evidence>
<dbReference type="InterPro" id="IPR013087">
    <property type="entry name" value="Znf_C2H2_type"/>
</dbReference>
<feature type="domain" description="C2H2-type" evidence="3">
    <location>
        <begin position="266"/>
        <end position="294"/>
    </location>
</feature>
<dbReference type="AlphaFoldDB" id="A0A815KY22"/>
<feature type="compositionally biased region" description="Polar residues" evidence="2">
    <location>
        <begin position="295"/>
        <end position="311"/>
    </location>
</feature>
<feature type="compositionally biased region" description="Acidic residues" evidence="2">
    <location>
        <begin position="185"/>
        <end position="203"/>
    </location>
</feature>
<evidence type="ECO:0000256" key="1">
    <source>
        <dbReference type="PROSITE-ProRule" id="PRU00042"/>
    </source>
</evidence>
<feature type="region of interest" description="Disordered" evidence="2">
    <location>
        <begin position="181"/>
        <end position="204"/>
    </location>
</feature>
<accession>A0A815KY22</accession>
<reference evidence="4" key="1">
    <citation type="submission" date="2021-02" db="EMBL/GenBank/DDBJ databases">
        <authorList>
            <person name="Nowell W R."/>
        </authorList>
    </citation>
    <scope>NUCLEOTIDE SEQUENCE</scope>
</reference>
<feature type="region of interest" description="Disordered" evidence="2">
    <location>
        <begin position="282"/>
        <end position="319"/>
    </location>
</feature>
<keyword evidence="1" id="KW-0479">Metal-binding</keyword>
<dbReference type="EMBL" id="CAJNOU010003646">
    <property type="protein sequence ID" value="CAF1401870.1"/>
    <property type="molecule type" value="Genomic_DNA"/>
</dbReference>
<organism evidence="4 5">
    <name type="scientific">Rotaria sordida</name>
    <dbReference type="NCBI Taxonomy" id="392033"/>
    <lineage>
        <taxon>Eukaryota</taxon>
        <taxon>Metazoa</taxon>
        <taxon>Spiralia</taxon>
        <taxon>Gnathifera</taxon>
        <taxon>Rotifera</taxon>
        <taxon>Eurotatoria</taxon>
        <taxon>Bdelloidea</taxon>
        <taxon>Philodinida</taxon>
        <taxon>Philodinidae</taxon>
        <taxon>Rotaria</taxon>
    </lineage>
</organism>